<gene>
    <name evidence="1" type="ORF">NDU88_005619</name>
</gene>
<reference evidence="1" key="1">
    <citation type="journal article" date="2022" name="bioRxiv">
        <title>Sequencing and chromosome-scale assembly of the giantPleurodeles waltlgenome.</title>
        <authorList>
            <person name="Brown T."/>
            <person name="Elewa A."/>
            <person name="Iarovenko S."/>
            <person name="Subramanian E."/>
            <person name="Araus A.J."/>
            <person name="Petzold A."/>
            <person name="Susuki M."/>
            <person name="Suzuki K.-i.T."/>
            <person name="Hayashi T."/>
            <person name="Toyoda A."/>
            <person name="Oliveira C."/>
            <person name="Osipova E."/>
            <person name="Leigh N.D."/>
            <person name="Simon A."/>
            <person name="Yun M.H."/>
        </authorList>
    </citation>
    <scope>NUCLEOTIDE SEQUENCE</scope>
    <source>
        <strain evidence="1">20211129_DDA</strain>
        <tissue evidence="1">Liver</tissue>
    </source>
</reference>
<dbReference type="PANTHER" id="PTHR21494:SF0">
    <property type="entry name" value="ACTIVATING SIGNAL COINTEGRATOR 1 COMPLEX SUBUNIT 2"/>
    <property type="match status" value="1"/>
</dbReference>
<evidence type="ECO:0000313" key="1">
    <source>
        <dbReference type="EMBL" id="KAJ1092509.1"/>
    </source>
</evidence>
<evidence type="ECO:0008006" key="3">
    <source>
        <dbReference type="Google" id="ProtNLM"/>
    </source>
</evidence>
<sequence length="423" mass="49588">MVVLAHSTQARLEPHKRCTDHDYHHELQVQEKDQATGKLHSLPALHPSRMAERFFVLYRPPPKTNVPALVEEFLERAHFIAQDLDWLLTLPHDKFWCQVIFDETLQKCLDSYVSLAPRRFDELVDTPTSVVQMQECLQRRVFLVFLRMSTHKESREHFITPTVYGEIVYNNFLFDIPKILDLCVLFGKGNSSLLSKMIENIFKQQPSYYSDLEETVPTILQVFNNILGECGLQDDRASPEPQRLAEKIRVTPSEMPLQELKDVVLYLCDTCTTLWAFLDIFPSSSQTFQKHNFLSRLASFYELVVTELESAVKKGKFEDRSLQMDLWRRLSHSRRKMVEIAHILINQTCLQPILESSYETVHPFVEEFLEIFTTLLQERRFIRDYDEMFPVDEDVSLLQQASSTLYPFQITYRILNVHDSKNC</sequence>
<comment type="caution">
    <text evidence="1">The sequence shown here is derived from an EMBL/GenBank/DDBJ whole genome shotgun (WGS) entry which is preliminary data.</text>
</comment>
<accession>A0AAV7LQ14</accession>
<organism evidence="1 2">
    <name type="scientific">Pleurodeles waltl</name>
    <name type="common">Iberian ribbed newt</name>
    <dbReference type="NCBI Taxonomy" id="8319"/>
    <lineage>
        <taxon>Eukaryota</taxon>
        <taxon>Metazoa</taxon>
        <taxon>Chordata</taxon>
        <taxon>Craniata</taxon>
        <taxon>Vertebrata</taxon>
        <taxon>Euteleostomi</taxon>
        <taxon>Amphibia</taxon>
        <taxon>Batrachia</taxon>
        <taxon>Caudata</taxon>
        <taxon>Salamandroidea</taxon>
        <taxon>Salamandridae</taxon>
        <taxon>Pleurodelinae</taxon>
        <taxon>Pleurodeles</taxon>
    </lineage>
</organism>
<evidence type="ECO:0000313" key="2">
    <source>
        <dbReference type="Proteomes" id="UP001066276"/>
    </source>
</evidence>
<keyword evidence="2" id="KW-1185">Reference proteome</keyword>
<dbReference type="Proteomes" id="UP001066276">
    <property type="component" value="Chromosome 11"/>
</dbReference>
<dbReference type="EMBL" id="JANPWB010000015">
    <property type="protein sequence ID" value="KAJ1092509.1"/>
    <property type="molecule type" value="Genomic_DNA"/>
</dbReference>
<dbReference type="PANTHER" id="PTHR21494">
    <property type="entry name" value="ACTIVATING SIGNAL COINTEGRATOR 1 COMPLEX SUBUNIT 2 ASC-1 COMPLEX SUBUNIT P100"/>
    <property type="match status" value="1"/>
</dbReference>
<name>A0AAV7LQ14_PLEWA</name>
<protein>
    <recommendedName>
        <fullName evidence="3">Activating signal cointegrator 1 complex subunit 2</fullName>
    </recommendedName>
</protein>
<dbReference type="GO" id="GO:0043130">
    <property type="term" value="F:ubiquitin binding"/>
    <property type="evidence" value="ECO:0007669"/>
    <property type="project" value="TreeGrafter"/>
</dbReference>
<dbReference type="GO" id="GO:0006355">
    <property type="term" value="P:regulation of DNA-templated transcription"/>
    <property type="evidence" value="ECO:0007669"/>
    <property type="project" value="TreeGrafter"/>
</dbReference>
<dbReference type="InterPro" id="IPR052586">
    <property type="entry name" value="ASCC2"/>
</dbReference>
<dbReference type="AlphaFoldDB" id="A0AAV7LQ14"/>
<proteinExistence type="predicted"/>